<feature type="domain" description="Guanylate cyclase" evidence="2">
    <location>
        <begin position="277"/>
        <end position="409"/>
    </location>
</feature>
<dbReference type="PANTHER" id="PTHR43081:SF20">
    <property type="entry name" value="TWO-COMPONENT RESPONSE REGULATOR"/>
    <property type="match status" value="1"/>
</dbReference>
<dbReference type="PROSITE" id="PS50125">
    <property type="entry name" value="GUANYLATE_CYCLASE_2"/>
    <property type="match status" value="1"/>
</dbReference>
<dbReference type="Gene3D" id="3.30.70.1230">
    <property type="entry name" value="Nucleotide cyclase"/>
    <property type="match status" value="1"/>
</dbReference>
<dbReference type="CDD" id="cd07302">
    <property type="entry name" value="CHD"/>
    <property type="match status" value="1"/>
</dbReference>
<keyword evidence="1" id="KW-0472">Membrane</keyword>
<dbReference type="InterPro" id="IPR050697">
    <property type="entry name" value="Adenylyl/Guanylyl_Cyclase_3/4"/>
</dbReference>
<evidence type="ECO:0000313" key="3">
    <source>
        <dbReference type="EMBL" id="GJE03057.1"/>
    </source>
</evidence>
<dbReference type="PANTHER" id="PTHR43081">
    <property type="entry name" value="ADENYLATE CYCLASE, TERMINAL-DIFFERENTIATION SPECIFIC-RELATED"/>
    <property type="match status" value="1"/>
</dbReference>
<dbReference type="InterPro" id="IPR029787">
    <property type="entry name" value="Nucleotide_cyclase"/>
</dbReference>
<comment type="caution">
    <text evidence="3">The sequence shown here is derived from an EMBL/GenBank/DDBJ whole genome shotgun (WGS) entry which is preliminary data.</text>
</comment>
<dbReference type="InterPro" id="IPR001054">
    <property type="entry name" value="A/G_cyclase"/>
</dbReference>
<evidence type="ECO:0000256" key="1">
    <source>
        <dbReference type="SAM" id="Phobius"/>
    </source>
</evidence>
<dbReference type="EMBL" id="BPQQ01000067">
    <property type="protein sequence ID" value="GJE03057.1"/>
    <property type="molecule type" value="Genomic_DNA"/>
</dbReference>
<name>A0ABQ4SIQ6_9HYPH</name>
<dbReference type="SMART" id="SM00044">
    <property type="entry name" value="CYCc"/>
    <property type="match status" value="1"/>
</dbReference>
<reference evidence="3" key="2">
    <citation type="submission" date="2021-08" db="EMBL/GenBank/DDBJ databases">
        <authorList>
            <person name="Tani A."/>
            <person name="Ola A."/>
            <person name="Ogura Y."/>
            <person name="Katsura K."/>
            <person name="Hayashi T."/>
        </authorList>
    </citation>
    <scope>NUCLEOTIDE SEQUENCE</scope>
    <source>
        <strain evidence="3">DSM 17168</strain>
    </source>
</reference>
<feature type="transmembrane region" description="Helical" evidence="1">
    <location>
        <begin position="157"/>
        <end position="174"/>
    </location>
</feature>
<dbReference type="RefSeq" id="WP_238240409.1">
    <property type="nucleotide sequence ID" value="NZ_BPQQ01000067.1"/>
</dbReference>
<dbReference type="Proteomes" id="UP001055153">
    <property type="component" value="Unassembled WGS sequence"/>
</dbReference>
<organism evidence="3 4">
    <name type="scientific">Methylobacterium isbiliense</name>
    <dbReference type="NCBI Taxonomy" id="315478"/>
    <lineage>
        <taxon>Bacteria</taxon>
        <taxon>Pseudomonadati</taxon>
        <taxon>Pseudomonadota</taxon>
        <taxon>Alphaproteobacteria</taxon>
        <taxon>Hyphomicrobiales</taxon>
        <taxon>Methylobacteriaceae</taxon>
        <taxon>Methylobacterium</taxon>
    </lineage>
</organism>
<accession>A0ABQ4SIQ6</accession>
<protein>
    <recommendedName>
        <fullName evidence="2">Guanylate cyclase domain-containing protein</fullName>
    </recommendedName>
</protein>
<evidence type="ECO:0000259" key="2">
    <source>
        <dbReference type="PROSITE" id="PS50125"/>
    </source>
</evidence>
<reference evidence="3" key="1">
    <citation type="journal article" date="2021" name="Front. Microbiol.">
        <title>Comprehensive Comparative Genomics and Phenotyping of Methylobacterium Species.</title>
        <authorList>
            <person name="Alessa O."/>
            <person name="Ogura Y."/>
            <person name="Fujitani Y."/>
            <person name="Takami H."/>
            <person name="Hayashi T."/>
            <person name="Sahin N."/>
            <person name="Tani A."/>
        </authorList>
    </citation>
    <scope>NUCLEOTIDE SEQUENCE</scope>
    <source>
        <strain evidence="3">DSM 17168</strain>
    </source>
</reference>
<evidence type="ECO:0000313" key="4">
    <source>
        <dbReference type="Proteomes" id="UP001055153"/>
    </source>
</evidence>
<dbReference type="SUPFAM" id="SSF55073">
    <property type="entry name" value="Nucleotide cyclase"/>
    <property type="match status" value="1"/>
</dbReference>
<sequence length="473" mass="51330">MTAHFSFARLAAGFGALRAVDVAGRVRRVLREQEEAGLVFAFRARLIATVVVSLWLLSLVPFPRDLYYLAFVLLFFGLGYVPYRLRRHRRALAIKLGFILLDAALVTLVVVLPPPAGIGVDWPIQTRIRATEYLYLLLLLAEASLTYSPLMVLWTGASIMGAWSIAVTTIYALPDTLRYRDVVARHGGPLPDALSLQTIYDPRYVGLTQLWTQMILTALFTGLLACAVFRARTTLLSRVRGEVVRADLARYVSPDVADALAARAHSSFGAPRERVVAVLFADLVGFTGLAERLRPEAVLALLKTFRERSCAVVFEHGGTLDKFLGDGFMATFGCLTDEPGAPRAALACALDLQAGMARWNAERQAAGEPLVALSIGLHCGTVVVGTIGAQQRVEFTVVGDVVNVASRLQQATRELGGAIVASASCLAAAERSGQPAHDFGESRELTLRGRSQPIRVRVWSGDRAAGYQRPSDV</sequence>
<proteinExistence type="predicted"/>
<keyword evidence="1" id="KW-0812">Transmembrane</keyword>
<feature type="transmembrane region" description="Helical" evidence="1">
    <location>
        <begin position="36"/>
        <end position="60"/>
    </location>
</feature>
<gene>
    <name evidence="3" type="ORF">GMJLKIPL_5008</name>
</gene>
<feature type="transmembrane region" description="Helical" evidence="1">
    <location>
        <begin position="210"/>
        <end position="231"/>
    </location>
</feature>
<keyword evidence="1" id="KW-1133">Transmembrane helix</keyword>
<feature type="transmembrane region" description="Helical" evidence="1">
    <location>
        <begin position="92"/>
        <end position="113"/>
    </location>
</feature>
<feature type="transmembrane region" description="Helical" evidence="1">
    <location>
        <begin position="133"/>
        <end position="150"/>
    </location>
</feature>
<feature type="transmembrane region" description="Helical" evidence="1">
    <location>
        <begin position="66"/>
        <end position="85"/>
    </location>
</feature>
<keyword evidence="4" id="KW-1185">Reference proteome</keyword>
<dbReference type="Pfam" id="PF00211">
    <property type="entry name" value="Guanylate_cyc"/>
    <property type="match status" value="1"/>
</dbReference>